<accession>A0ABQ8UPT0</accession>
<evidence type="ECO:0000313" key="5">
    <source>
        <dbReference type="EMBL" id="KAJ4460838.1"/>
    </source>
</evidence>
<evidence type="ECO:0000256" key="2">
    <source>
        <dbReference type="ARBA" id="ARBA00022614"/>
    </source>
</evidence>
<dbReference type="InterPro" id="IPR001611">
    <property type="entry name" value="Leu-rich_rpt"/>
</dbReference>
<dbReference type="PANTHER" id="PTHR24113">
    <property type="entry name" value="RAN GTPASE-ACTIVATING PROTEIN 1"/>
    <property type="match status" value="1"/>
</dbReference>
<feature type="compositionally biased region" description="Pro residues" evidence="4">
    <location>
        <begin position="481"/>
        <end position="490"/>
    </location>
</feature>
<feature type="compositionally biased region" description="Basic residues" evidence="4">
    <location>
        <begin position="400"/>
        <end position="410"/>
    </location>
</feature>
<feature type="compositionally biased region" description="Pro residues" evidence="4">
    <location>
        <begin position="510"/>
        <end position="528"/>
    </location>
</feature>
<keyword evidence="3" id="KW-0677">Repeat</keyword>
<dbReference type="InterPro" id="IPR032675">
    <property type="entry name" value="LRR_dom_sf"/>
</dbReference>
<sequence>MVAPAGSDEVGCVGGLATLDLTSNELTSEGMGALAEALLTGPSSLRHLVLDGNRCGPDTARLARGVCGSCLESLSLCSTHTPLQLDCLSLALAPPHCVQYLGANRITDEGVTPLAQALASPRCGLRALYLWGENAITDAGALALASALRLRAQGLLARPDIARQAATATGPPTAPPAMDVPRASVGNPPASPPSPLPNPPARHPPATGAPALRRPHLWSGAGGSPAAPGLSLATAGFHPALLGLPGPPPAPPAPPGVARPAALQGLGAADGCSAPRAVRPGLATLVLAGNAIGPAGMEGLFALCRDSLLLGTLDLAHNRPAAPRPCGPPGPLAGLAAAFSHTLARPAPKPQPLAVGPLIARRPLPAATGCPAHAPLPEAETGQRARPAAPTSSNSISKGRPTRPHSHCPARAKAPLTTPQAASAEEQPLGPGPGPQDPVETGRPRRDPLPPRPRGALDELAEAMRAQGSWLRRHRQEWTPLLPPRPPSPPRAASKAPPGRPPIIGQPTIGTPPAPLPRPPPRQPPPSRPSIARPVPSPLPSPARAGCPWGLQALNLGWCDLGPADSAALAAAVRNTSSLKVPLPRHPPQPYHPPTGDGGGLCVGVQVLVLDGNSLQEEGLVRLFSGLHHSPTLAVLSLAHVSGIASPSALAALAALLRAPDSGLDTLDLASTELAEPQASALVEALAGAQRIRLLCLDGNRLGDPFFEALAALPPYSCSGLQELSACNNLCGARGATALGEGWLGEGRPDFAVLRLWGNPIPYEGRALLLRASQSSERNITLEI</sequence>
<dbReference type="Proteomes" id="UP001141327">
    <property type="component" value="Unassembled WGS sequence"/>
</dbReference>
<feature type="compositionally biased region" description="Basic and acidic residues" evidence="4">
    <location>
        <begin position="440"/>
        <end position="449"/>
    </location>
</feature>
<keyword evidence="2" id="KW-0433">Leucine-rich repeat</keyword>
<dbReference type="Gene3D" id="3.80.10.10">
    <property type="entry name" value="Ribonuclease Inhibitor"/>
    <property type="match status" value="3"/>
</dbReference>
<gene>
    <name evidence="5" type="ORF">PAPYR_2656</name>
</gene>
<comment type="caution">
    <text evidence="5">The sequence shown here is derived from an EMBL/GenBank/DDBJ whole genome shotgun (WGS) entry which is preliminary data.</text>
</comment>
<feature type="compositionally biased region" description="Pro residues" evidence="4">
    <location>
        <begin position="189"/>
        <end position="203"/>
    </location>
</feature>
<protein>
    <submittedName>
        <fullName evidence="5">Uncharacterized protein</fullName>
    </submittedName>
</protein>
<reference evidence="5" key="1">
    <citation type="journal article" date="2022" name="bioRxiv">
        <title>Genomics of Preaxostyla Flagellates Illuminates Evolutionary Transitions and the Path Towards Mitochondrial Loss.</title>
        <authorList>
            <person name="Novak L.V.F."/>
            <person name="Treitli S.C."/>
            <person name="Pyrih J."/>
            <person name="Halakuc P."/>
            <person name="Pipaliya S.V."/>
            <person name="Vacek V."/>
            <person name="Brzon O."/>
            <person name="Soukal P."/>
            <person name="Eme L."/>
            <person name="Dacks J.B."/>
            <person name="Karnkowska A."/>
            <person name="Elias M."/>
            <person name="Hampl V."/>
        </authorList>
    </citation>
    <scope>NUCLEOTIDE SEQUENCE</scope>
    <source>
        <strain evidence="5">RCP-MX</strain>
    </source>
</reference>
<dbReference type="Pfam" id="PF13516">
    <property type="entry name" value="LRR_6"/>
    <property type="match status" value="1"/>
</dbReference>
<organism evidence="5 6">
    <name type="scientific">Paratrimastix pyriformis</name>
    <dbReference type="NCBI Taxonomy" id="342808"/>
    <lineage>
        <taxon>Eukaryota</taxon>
        <taxon>Metamonada</taxon>
        <taxon>Preaxostyla</taxon>
        <taxon>Paratrimastigidae</taxon>
        <taxon>Paratrimastix</taxon>
    </lineage>
</organism>
<feature type="region of interest" description="Disordered" evidence="4">
    <location>
        <begin position="469"/>
        <end position="540"/>
    </location>
</feature>
<evidence type="ECO:0000256" key="4">
    <source>
        <dbReference type="SAM" id="MobiDB-lite"/>
    </source>
</evidence>
<dbReference type="PANTHER" id="PTHR24113:SF12">
    <property type="entry name" value="RAN GTPASE-ACTIVATING PROTEIN 1"/>
    <property type="match status" value="1"/>
</dbReference>
<name>A0ABQ8UPT0_9EUKA</name>
<keyword evidence="6" id="KW-1185">Reference proteome</keyword>
<evidence type="ECO:0000256" key="1">
    <source>
        <dbReference type="ARBA" id="ARBA00022468"/>
    </source>
</evidence>
<dbReference type="InterPro" id="IPR027038">
    <property type="entry name" value="RanGap"/>
</dbReference>
<keyword evidence="1" id="KW-0343">GTPase activation</keyword>
<dbReference type="SUPFAM" id="SSF52047">
    <property type="entry name" value="RNI-like"/>
    <property type="match status" value="2"/>
</dbReference>
<proteinExistence type="predicted"/>
<evidence type="ECO:0000313" key="6">
    <source>
        <dbReference type="Proteomes" id="UP001141327"/>
    </source>
</evidence>
<feature type="region of interest" description="Disordered" evidence="4">
    <location>
        <begin position="369"/>
        <end position="455"/>
    </location>
</feature>
<dbReference type="EMBL" id="JAPMOS010000010">
    <property type="protein sequence ID" value="KAJ4460838.1"/>
    <property type="molecule type" value="Genomic_DNA"/>
</dbReference>
<evidence type="ECO:0000256" key="3">
    <source>
        <dbReference type="ARBA" id="ARBA00022737"/>
    </source>
</evidence>
<feature type="compositionally biased region" description="Low complexity" evidence="4">
    <location>
        <begin position="491"/>
        <end position="509"/>
    </location>
</feature>
<feature type="region of interest" description="Disordered" evidence="4">
    <location>
        <begin position="166"/>
        <end position="225"/>
    </location>
</feature>
<dbReference type="SMART" id="SM00368">
    <property type="entry name" value="LRR_RI"/>
    <property type="match status" value="7"/>
</dbReference>